<feature type="domain" description="HTH cro/C1-type" evidence="2">
    <location>
        <begin position="12"/>
        <end position="66"/>
    </location>
</feature>
<dbReference type="SMART" id="SM00530">
    <property type="entry name" value="HTH_XRE"/>
    <property type="match status" value="1"/>
</dbReference>
<dbReference type="GO" id="GO:0003700">
    <property type="term" value="F:DNA-binding transcription factor activity"/>
    <property type="evidence" value="ECO:0007669"/>
    <property type="project" value="TreeGrafter"/>
</dbReference>
<name>D2QEV1_SPILD</name>
<sequence length="68" mass="7457">MTDIKQITSTQIRDARKAKGLTQKELAEKLGVSESTVNQYESGKQNLTIDTLVKIANALGMKFSTLLS</sequence>
<dbReference type="RefSeq" id="WP_012929793.1">
    <property type="nucleotide sequence ID" value="NC_013730.1"/>
</dbReference>
<dbReference type="KEGG" id="sli:Slin_5326"/>
<keyword evidence="4" id="KW-1185">Reference proteome</keyword>
<dbReference type="Proteomes" id="UP000002028">
    <property type="component" value="Chromosome"/>
</dbReference>
<evidence type="ECO:0000313" key="4">
    <source>
        <dbReference type="Proteomes" id="UP000002028"/>
    </source>
</evidence>
<dbReference type="CDD" id="cd00093">
    <property type="entry name" value="HTH_XRE"/>
    <property type="match status" value="1"/>
</dbReference>
<dbReference type="GO" id="GO:0003677">
    <property type="term" value="F:DNA binding"/>
    <property type="evidence" value="ECO:0007669"/>
    <property type="project" value="UniProtKB-KW"/>
</dbReference>
<organism evidence="3 4">
    <name type="scientific">Spirosoma linguale (strain ATCC 33905 / DSM 74 / LMG 10896 / Claus 1)</name>
    <dbReference type="NCBI Taxonomy" id="504472"/>
    <lineage>
        <taxon>Bacteria</taxon>
        <taxon>Pseudomonadati</taxon>
        <taxon>Bacteroidota</taxon>
        <taxon>Cytophagia</taxon>
        <taxon>Cytophagales</taxon>
        <taxon>Cytophagaceae</taxon>
        <taxon>Spirosoma</taxon>
    </lineage>
</organism>
<dbReference type="SUPFAM" id="SSF47413">
    <property type="entry name" value="lambda repressor-like DNA-binding domains"/>
    <property type="match status" value="1"/>
</dbReference>
<dbReference type="STRING" id="504472.Slin_5326"/>
<protein>
    <submittedName>
        <fullName evidence="3">Transcriptional regulator, XRE family</fullName>
    </submittedName>
</protein>
<evidence type="ECO:0000313" key="3">
    <source>
        <dbReference type="EMBL" id="ADB41295.1"/>
    </source>
</evidence>
<dbReference type="HOGENOM" id="CLU_066192_29_4_10"/>
<dbReference type="EMBL" id="CP001769">
    <property type="protein sequence ID" value="ADB41295.1"/>
    <property type="molecule type" value="Genomic_DNA"/>
</dbReference>
<proteinExistence type="predicted"/>
<keyword evidence="1" id="KW-0238">DNA-binding</keyword>
<evidence type="ECO:0000256" key="1">
    <source>
        <dbReference type="ARBA" id="ARBA00023125"/>
    </source>
</evidence>
<dbReference type="InterPro" id="IPR010982">
    <property type="entry name" value="Lambda_DNA-bd_dom_sf"/>
</dbReference>
<dbReference type="InterPro" id="IPR001387">
    <property type="entry name" value="Cro/C1-type_HTH"/>
</dbReference>
<dbReference type="eggNOG" id="COG1396">
    <property type="taxonomic scope" value="Bacteria"/>
</dbReference>
<dbReference type="PANTHER" id="PTHR46797:SF1">
    <property type="entry name" value="METHYLPHOSPHONATE SYNTHASE"/>
    <property type="match status" value="1"/>
</dbReference>
<evidence type="ECO:0000259" key="2">
    <source>
        <dbReference type="PROSITE" id="PS50943"/>
    </source>
</evidence>
<dbReference type="Pfam" id="PF01381">
    <property type="entry name" value="HTH_3"/>
    <property type="match status" value="1"/>
</dbReference>
<dbReference type="InterPro" id="IPR050807">
    <property type="entry name" value="TransReg_Diox_bact_type"/>
</dbReference>
<dbReference type="PANTHER" id="PTHR46797">
    <property type="entry name" value="HTH-TYPE TRANSCRIPTIONAL REGULATOR"/>
    <property type="match status" value="1"/>
</dbReference>
<gene>
    <name evidence="3" type="ordered locus">Slin_5326</name>
</gene>
<dbReference type="Gene3D" id="1.10.260.40">
    <property type="entry name" value="lambda repressor-like DNA-binding domains"/>
    <property type="match status" value="1"/>
</dbReference>
<dbReference type="PROSITE" id="PS50943">
    <property type="entry name" value="HTH_CROC1"/>
    <property type="match status" value="1"/>
</dbReference>
<dbReference type="GO" id="GO:0005829">
    <property type="term" value="C:cytosol"/>
    <property type="evidence" value="ECO:0007669"/>
    <property type="project" value="TreeGrafter"/>
</dbReference>
<dbReference type="AlphaFoldDB" id="D2QEV1"/>
<reference evidence="3 4" key="1">
    <citation type="journal article" date="2010" name="Stand. Genomic Sci.">
        <title>Complete genome sequence of Spirosoma linguale type strain (1).</title>
        <authorList>
            <person name="Lail K."/>
            <person name="Sikorski J."/>
            <person name="Saunders E."/>
            <person name="Lapidus A."/>
            <person name="Glavina Del Rio T."/>
            <person name="Copeland A."/>
            <person name="Tice H."/>
            <person name="Cheng J.-F."/>
            <person name="Lucas S."/>
            <person name="Nolan M."/>
            <person name="Bruce D."/>
            <person name="Goodwin L."/>
            <person name="Pitluck S."/>
            <person name="Ivanova N."/>
            <person name="Mavromatis K."/>
            <person name="Ovchinnikova G."/>
            <person name="Pati A."/>
            <person name="Chen A."/>
            <person name="Palaniappan K."/>
            <person name="Land M."/>
            <person name="Hauser L."/>
            <person name="Chang Y.-J."/>
            <person name="Jeffries C.D."/>
            <person name="Chain P."/>
            <person name="Brettin T."/>
            <person name="Detter J.C."/>
            <person name="Schuetze A."/>
            <person name="Rohde M."/>
            <person name="Tindall B.J."/>
            <person name="Goeker M."/>
            <person name="Bristow J."/>
            <person name="Eisen J.A."/>
            <person name="Markowitz V."/>
            <person name="Hugenholtz P."/>
            <person name="Kyrpides N.C."/>
            <person name="Klenk H.-P."/>
            <person name="Chen F."/>
        </authorList>
    </citation>
    <scope>NUCLEOTIDE SEQUENCE [LARGE SCALE GENOMIC DNA]</scope>
    <source>
        <strain evidence="4">ATCC 33905 / DSM 74 / LMG 10896 / Claus 1</strain>
    </source>
</reference>
<accession>D2QEV1</accession>